<dbReference type="AlphaFoldDB" id="A0AAD5U6K5"/>
<organism evidence="3 4">
    <name type="scientific">Clydaea vesicula</name>
    <dbReference type="NCBI Taxonomy" id="447962"/>
    <lineage>
        <taxon>Eukaryota</taxon>
        <taxon>Fungi</taxon>
        <taxon>Fungi incertae sedis</taxon>
        <taxon>Chytridiomycota</taxon>
        <taxon>Chytridiomycota incertae sedis</taxon>
        <taxon>Chytridiomycetes</taxon>
        <taxon>Lobulomycetales</taxon>
        <taxon>Lobulomycetaceae</taxon>
        <taxon>Clydaea</taxon>
    </lineage>
</organism>
<proteinExistence type="predicted"/>
<accession>A0AAD5U6K5</accession>
<evidence type="ECO:0000313" key="4">
    <source>
        <dbReference type="Proteomes" id="UP001211065"/>
    </source>
</evidence>
<reference evidence="3" key="1">
    <citation type="submission" date="2020-05" db="EMBL/GenBank/DDBJ databases">
        <title>Phylogenomic resolution of chytrid fungi.</title>
        <authorList>
            <person name="Stajich J.E."/>
            <person name="Amses K."/>
            <person name="Simmons R."/>
            <person name="Seto K."/>
            <person name="Myers J."/>
            <person name="Bonds A."/>
            <person name="Quandt C.A."/>
            <person name="Barry K."/>
            <person name="Liu P."/>
            <person name="Grigoriev I."/>
            <person name="Longcore J.E."/>
            <person name="James T.Y."/>
        </authorList>
    </citation>
    <scope>NUCLEOTIDE SEQUENCE</scope>
    <source>
        <strain evidence="3">JEL0476</strain>
    </source>
</reference>
<dbReference type="Proteomes" id="UP001211065">
    <property type="component" value="Unassembled WGS sequence"/>
</dbReference>
<sequence>MKFFTLSIITASCLFSATRAALKDSKTAGFRDDLEKFCASNPKTVEGAKVTCGKLKGEFALAIKAANGSGGNECKRTLVANQFVENFPEFDAQLGANMCIAPVNQIIKGGKVANPEVPCTDEKFIGKATPTIGEFGKLVANDAKGEGTSGNRPDATANSDTGANKNASDKKKTESAESSKKTPSRAENKAAKKAANKKSKKSKN</sequence>
<comment type="caution">
    <text evidence="3">The sequence shown here is derived from an EMBL/GenBank/DDBJ whole genome shotgun (WGS) entry which is preliminary data.</text>
</comment>
<feature type="chain" id="PRO_5042275685" evidence="2">
    <location>
        <begin position="21"/>
        <end position="204"/>
    </location>
</feature>
<gene>
    <name evidence="3" type="ORF">HK099_007783</name>
</gene>
<keyword evidence="2" id="KW-0732">Signal</keyword>
<feature type="compositionally biased region" description="Polar residues" evidence="1">
    <location>
        <begin position="156"/>
        <end position="166"/>
    </location>
</feature>
<evidence type="ECO:0000313" key="3">
    <source>
        <dbReference type="EMBL" id="KAJ3224846.1"/>
    </source>
</evidence>
<feature type="region of interest" description="Disordered" evidence="1">
    <location>
        <begin position="143"/>
        <end position="204"/>
    </location>
</feature>
<keyword evidence="4" id="KW-1185">Reference proteome</keyword>
<evidence type="ECO:0000256" key="2">
    <source>
        <dbReference type="SAM" id="SignalP"/>
    </source>
</evidence>
<feature type="signal peptide" evidence="2">
    <location>
        <begin position="1"/>
        <end position="20"/>
    </location>
</feature>
<evidence type="ECO:0000256" key="1">
    <source>
        <dbReference type="SAM" id="MobiDB-lite"/>
    </source>
</evidence>
<protein>
    <submittedName>
        <fullName evidence="3">Uncharacterized protein</fullName>
    </submittedName>
</protein>
<feature type="compositionally biased region" description="Basic and acidic residues" evidence="1">
    <location>
        <begin position="167"/>
        <end position="190"/>
    </location>
</feature>
<feature type="compositionally biased region" description="Basic residues" evidence="1">
    <location>
        <begin position="191"/>
        <end position="204"/>
    </location>
</feature>
<name>A0AAD5U6K5_9FUNG</name>
<dbReference type="EMBL" id="JADGJW010000079">
    <property type="protein sequence ID" value="KAJ3224846.1"/>
    <property type="molecule type" value="Genomic_DNA"/>
</dbReference>